<name>A0A840EGN1_9BACT</name>
<evidence type="ECO:0000259" key="1">
    <source>
        <dbReference type="SMART" id="SM01321"/>
    </source>
</evidence>
<comment type="caution">
    <text evidence="2">The sequence shown here is derived from an EMBL/GenBank/DDBJ whole genome shotgun (WGS) entry which is preliminary data.</text>
</comment>
<feature type="domain" description="Transposase IS200-like" evidence="1">
    <location>
        <begin position="15"/>
        <end position="120"/>
    </location>
</feature>
<accession>A0A840EGN1</accession>
<evidence type="ECO:0000313" key="3">
    <source>
        <dbReference type="Proteomes" id="UP000576209"/>
    </source>
</evidence>
<dbReference type="Gene3D" id="3.30.70.1290">
    <property type="entry name" value="Transposase IS200-like"/>
    <property type="match status" value="1"/>
</dbReference>
<dbReference type="AlphaFoldDB" id="A0A840EGN1"/>
<dbReference type="PANTHER" id="PTHR36966">
    <property type="entry name" value="REP-ASSOCIATED TYROSINE TRANSPOSASE"/>
    <property type="match status" value="1"/>
</dbReference>
<proteinExistence type="predicted"/>
<dbReference type="SMART" id="SM01321">
    <property type="entry name" value="Y1_Tnp"/>
    <property type="match status" value="1"/>
</dbReference>
<dbReference type="Pfam" id="PF01797">
    <property type="entry name" value="Y1_Tnp"/>
    <property type="match status" value="1"/>
</dbReference>
<dbReference type="Proteomes" id="UP000576209">
    <property type="component" value="Unassembled WGS sequence"/>
</dbReference>
<dbReference type="SUPFAM" id="SSF143422">
    <property type="entry name" value="Transposase IS200-like"/>
    <property type="match status" value="1"/>
</dbReference>
<dbReference type="RefSeq" id="WP_183496300.1">
    <property type="nucleotide sequence ID" value="NZ_JACIFF010000007.1"/>
</dbReference>
<dbReference type="EMBL" id="JACIFF010000007">
    <property type="protein sequence ID" value="MBB4080056.1"/>
    <property type="molecule type" value="Genomic_DNA"/>
</dbReference>
<keyword evidence="3" id="KW-1185">Reference proteome</keyword>
<reference evidence="2 3" key="1">
    <citation type="submission" date="2020-08" db="EMBL/GenBank/DDBJ databases">
        <title>Genomic Encyclopedia of Type Strains, Phase IV (KMG-IV): sequencing the most valuable type-strain genomes for metagenomic binning, comparative biology and taxonomic classification.</title>
        <authorList>
            <person name="Goeker M."/>
        </authorList>
    </citation>
    <scope>NUCLEOTIDE SEQUENCE [LARGE SCALE GENOMIC DNA]</scope>
    <source>
        <strain evidence="2 3">DSM 105137</strain>
    </source>
</reference>
<dbReference type="GO" id="GO:0004803">
    <property type="term" value="F:transposase activity"/>
    <property type="evidence" value="ECO:0007669"/>
    <property type="project" value="InterPro"/>
</dbReference>
<dbReference type="PANTHER" id="PTHR36966:SF1">
    <property type="entry name" value="REP-ASSOCIATED TYROSINE TRANSPOSASE"/>
    <property type="match status" value="1"/>
</dbReference>
<dbReference type="InterPro" id="IPR036515">
    <property type="entry name" value="Transposase_17_sf"/>
</dbReference>
<dbReference type="InterPro" id="IPR052715">
    <property type="entry name" value="RAYT_transposase"/>
</dbReference>
<sequence length="154" mass="17914">MDYYIAFDTLLDKAMQGPRFLQDAAAKQVVIDSWKFIARRYGLRIYAISVMSNHVHVLLENRSASSTPLADILTEHKRFTATKLNRMQDAKGRRVWAEKEYSRTVRFGHFERTLWYVLNNPVKAGLTDDPTNWCGNYYTEEMRSNFVKVRALAG</sequence>
<evidence type="ECO:0000313" key="2">
    <source>
        <dbReference type="EMBL" id="MBB4080056.1"/>
    </source>
</evidence>
<gene>
    <name evidence="2" type="ORF">GGR28_002686</name>
</gene>
<protein>
    <submittedName>
        <fullName evidence="2">REP element-mobilizing transposase RayT</fullName>
    </submittedName>
</protein>
<dbReference type="InterPro" id="IPR002686">
    <property type="entry name" value="Transposase_17"/>
</dbReference>
<dbReference type="GO" id="GO:0043565">
    <property type="term" value="F:sequence-specific DNA binding"/>
    <property type="evidence" value="ECO:0007669"/>
    <property type="project" value="TreeGrafter"/>
</dbReference>
<organism evidence="2 3">
    <name type="scientific">Neolewinella aquimaris</name>
    <dbReference type="NCBI Taxonomy" id="1835722"/>
    <lineage>
        <taxon>Bacteria</taxon>
        <taxon>Pseudomonadati</taxon>
        <taxon>Bacteroidota</taxon>
        <taxon>Saprospiria</taxon>
        <taxon>Saprospirales</taxon>
        <taxon>Lewinellaceae</taxon>
        <taxon>Neolewinella</taxon>
    </lineage>
</organism>
<dbReference type="GO" id="GO:0006313">
    <property type="term" value="P:DNA transposition"/>
    <property type="evidence" value="ECO:0007669"/>
    <property type="project" value="InterPro"/>
</dbReference>